<gene>
    <name evidence="7" type="ORF">METZ01_LOCUS334271</name>
</gene>
<dbReference type="PANTHER" id="PTHR42829">
    <property type="entry name" value="NADH-UBIQUINONE OXIDOREDUCTASE CHAIN 5"/>
    <property type="match status" value="1"/>
</dbReference>
<feature type="domain" description="NADH-Ubiquinone oxidoreductase (complex I) chain 5 N-terminal" evidence="6">
    <location>
        <begin position="83"/>
        <end position="122"/>
    </location>
</feature>
<dbReference type="GO" id="GO:0016020">
    <property type="term" value="C:membrane"/>
    <property type="evidence" value="ECO:0007669"/>
    <property type="project" value="UniProtKB-SubCell"/>
</dbReference>
<keyword evidence="2 5" id="KW-0812">Transmembrane</keyword>
<evidence type="ECO:0000256" key="4">
    <source>
        <dbReference type="ARBA" id="ARBA00023136"/>
    </source>
</evidence>
<name>A0A382Q8S3_9ZZZZ</name>
<protein>
    <recommendedName>
        <fullName evidence="6">NADH-Ubiquinone oxidoreductase (complex I) chain 5 N-terminal domain-containing protein</fullName>
    </recommendedName>
</protein>
<evidence type="ECO:0000256" key="1">
    <source>
        <dbReference type="ARBA" id="ARBA00004141"/>
    </source>
</evidence>
<dbReference type="Pfam" id="PF00662">
    <property type="entry name" value="Proton_antipo_N"/>
    <property type="match status" value="1"/>
</dbReference>
<keyword evidence="3 5" id="KW-1133">Transmembrane helix</keyword>
<evidence type="ECO:0000313" key="7">
    <source>
        <dbReference type="EMBL" id="SVC81417.1"/>
    </source>
</evidence>
<dbReference type="GO" id="GO:0003954">
    <property type="term" value="F:NADH dehydrogenase activity"/>
    <property type="evidence" value="ECO:0007669"/>
    <property type="project" value="TreeGrafter"/>
</dbReference>
<feature type="transmembrane region" description="Helical" evidence="5">
    <location>
        <begin position="14"/>
        <end position="33"/>
    </location>
</feature>
<dbReference type="GO" id="GO:0042773">
    <property type="term" value="P:ATP synthesis coupled electron transport"/>
    <property type="evidence" value="ECO:0007669"/>
    <property type="project" value="InterPro"/>
</dbReference>
<evidence type="ECO:0000259" key="6">
    <source>
        <dbReference type="Pfam" id="PF00662"/>
    </source>
</evidence>
<sequence length="122" mass="13220">MLSTIFNSEDLTKAALAILLCPLAGFVIQVFFGKRLPRQGDWLPTGCMLIALCIASWMMIVLLGGEHGLAKPHSWSPEITQGWLSSGGGKGLSINFGILVDNLTIVMLFVVTLVSFLVHLYS</sequence>
<dbReference type="AlphaFoldDB" id="A0A382Q8S3"/>
<evidence type="ECO:0000256" key="2">
    <source>
        <dbReference type="ARBA" id="ARBA00022692"/>
    </source>
</evidence>
<comment type="subcellular location">
    <subcellularLocation>
        <location evidence="1">Membrane</location>
        <topology evidence="1">Multi-pass membrane protein</topology>
    </subcellularLocation>
</comment>
<proteinExistence type="predicted"/>
<dbReference type="InterPro" id="IPR001516">
    <property type="entry name" value="Proton_antipo_N"/>
</dbReference>
<dbReference type="GO" id="GO:0015990">
    <property type="term" value="P:electron transport coupled proton transport"/>
    <property type="evidence" value="ECO:0007669"/>
    <property type="project" value="TreeGrafter"/>
</dbReference>
<dbReference type="PANTHER" id="PTHR42829:SF2">
    <property type="entry name" value="NADH-UBIQUINONE OXIDOREDUCTASE CHAIN 5"/>
    <property type="match status" value="1"/>
</dbReference>
<accession>A0A382Q8S3</accession>
<reference evidence="7" key="1">
    <citation type="submission" date="2018-05" db="EMBL/GenBank/DDBJ databases">
        <authorList>
            <person name="Lanie J.A."/>
            <person name="Ng W.-L."/>
            <person name="Kazmierczak K.M."/>
            <person name="Andrzejewski T.M."/>
            <person name="Davidsen T.M."/>
            <person name="Wayne K.J."/>
            <person name="Tettelin H."/>
            <person name="Glass J.I."/>
            <person name="Rusch D."/>
            <person name="Podicherti R."/>
            <person name="Tsui H.-C.T."/>
            <person name="Winkler M.E."/>
        </authorList>
    </citation>
    <scope>NUCLEOTIDE SEQUENCE</scope>
</reference>
<feature type="transmembrane region" description="Helical" evidence="5">
    <location>
        <begin position="103"/>
        <end position="121"/>
    </location>
</feature>
<dbReference type="GO" id="GO:0008137">
    <property type="term" value="F:NADH dehydrogenase (ubiquinone) activity"/>
    <property type="evidence" value="ECO:0007669"/>
    <property type="project" value="InterPro"/>
</dbReference>
<organism evidence="7">
    <name type="scientific">marine metagenome</name>
    <dbReference type="NCBI Taxonomy" id="408172"/>
    <lineage>
        <taxon>unclassified sequences</taxon>
        <taxon>metagenomes</taxon>
        <taxon>ecological metagenomes</taxon>
    </lineage>
</organism>
<dbReference type="InterPro" id="IPR003945">
    <property type="entry name" value="NU5C-like"/>
</dbReference>
<evidence type="ECO:0000256" key="5">
    <source>
        <dbReference type="SAM" id="Phobius"/>
    </source>
</evidence>
<feature type="non-terminal residue" evidence="7">
    <location>
        <position position="122"/>
    </location>
</feature>
<keyword evidence="4 5" id="KW-0472">Membrane</keyword>
<evidence type="ECO:0000256" key="3">
    <source>
        <dbReference type="ARBA" id="ARBA00022989"/>
    </source>
</evidence>
<feature type="transmembrane region" description="Helical" evidence="5">
    <location>
        <begin position="45"/>
        <end position="65"/>
    </location>
</feature>
<dbReference type="EMBL" id="UINC01112455">
    <property type="protein sequence ID" value="SVC81417.1"/>
    <property type="molecule type" value="Genomic_DNA"/>
</dbReference>